<dbReference type="InterPro" id="IPR018000">
    <property type="entry name" value="Neurotransmitter_ion_chnl_CS"/>
</dbReference>
<keyword evidence="12" id="KW-0869">Chloride channel</keyword>
<evidence type="ECO:0000256" key="16">
    <source>
        <dbReference type="ARBA" id="ARBA00023286"/>
    </source>
</evidence>
<evidence type="ECO:0000313" key="24">
    <source>
        <dbReference type="RefSeq" id="XP_031567074.1"/>
    </source>
</evidence>
<evidence type="ECO:0000259" key="21">
    <source>
        <dbReference type="Pfam" id="PF02931"/>
    </source>
</evidence>
<evidence type="ECO:0000256" key="3">
    <source>
        <dbReference type="ARBA" id="ARBA00022475"/>
    </source>
</evidence>
<evidence type="ECO:0000256" key="10">
    <source>
        <dbReference type="ARBA" id="ARBA00023157"/>
    </source>
</evidence>
<keyword evidence="5 20" id="KW-0732">Signal</keyword>
<keyword evidence="7" id="KW-0770">Synapse</keyword>
<evidence type="ECO:0000256" key="14">
    <source>
        <dbReference type="ARBA" id="ARBA00023214"/>
    </source>
</evidence>
<feature type="domain" description="Neurotransmitter-gated ion-channel ligand-binding" evidence="21">
    <location>
        <begin position="59"/>
        <end position="263"/>
    </location>
</feature>
<dbReference type="SUPFAM" id="SSF90112">
    <property type="entry name" value="Neurotransmitter-gated ion-channel transmembrane pore"/>
    <property type="match status" value="1"/>
</dbReference>
<keyword evidence="13" id="KW-0325">Glycoprotein</keyword>
<proteinExistence type="inferred from homology"/>
<dbReference type="RefSeq" id="XP_031567074.1">
    <property type="nucleotide sequence ID" value="XM_031711214.1"/>
</dbReference>
<evidence type="ECO:0000256" key="18">
    <source>
        <dbReference type="ARBA" id="ARBA00034104"/>
    </source>
</evidence>
<evidence type="ECO:0000256" key="12">
    <source>
        <dbReference type="ARBA" id="ARBA00023173"/>
    </source>
</evidence>
<evidence type="ECO:0000256" key="13">
    <source>
        <dbReference type="ARBA" id="ARBA00023180"/>
    </source>
</evidence>
<dbReference type="GO" id="GO:0004888">
    <property type="term" value="F:transmembrane signaling receptor activity"/>
    <property type="evidence" value="ECO:0007669"/>
    <property type="project" value="InterPro"/>
</dbReference>
<evidence type="ECO:0000256" key="6">
    <source>
        <dbReference type="ARBA" id="ARBA00022989"/>
    </source>
</evidence>
<keyword evidence="9 20" id="KW-0472">Membrane</keyword>
<dbReference type="NCBIfam" id="TIGR00860">
    <property type="entry name" value="LIC"/>
    <property type="match status" value="1"/>
</dbReference>
<keyword evidence="10" id="KW-1015">Disulfide bond</keyword>
<dbReference type="GO" id="GO:0005254">
    <property type="term" value="F:chloride channel activity"/>
    <property type="evidence" value="ECO:0007669"/>
    <property type="project" value="UniProtKB-KW"/>
</dbReference>
<evidence type="ECO:0000313" key="23">
    <source>
        <dbReference type="Proteomes" id="UP000515163"/>
    </source>
</evidence>
<dbReference type="KEGG" id="aten:116302028"/>
<dbReference type="Gene3D" id="2.70.170.10">
    <property type="entry name" value="Neurotransmitter-gated ion-channel ligand-binding domain"/>
    <property type="match status" value="1"/>
</dbReference>
<keyword evidence="4 20" id="KW-0812">Transmembrane</keyword>
<dbReference type="CDD" id="cd18990">
    <property type="entry name" value="LGIC_ECD_GABAAR"/>
    <property type="match status" value="1"/>
</dbReference>
<evidence type="ECO:0000256" key="20">
    <source>
        <dbReference type="RuleBase" id="RU000687"/>
    </source>
</evidence>
<dbReference type="Gene3D" id="1.20.58.390">
    <property type="entry name" value="Neurotransmitter-gated ion-channel transmembrane domain"/>
    <property type="match status" value="1"/>
</dbReference>
<feature type="transmembrane region" description="Helical" evidence="20">
    <location>
        <begin position="271"/>
        <end position="288"/>
    </location>
</feature>
<comment type="subcellular location">
    <subcellularLocation>
        <location evidence="18">Postsynaptic cell membrane</location>
        <topology evidence="18">Multi-pass membrane protein</topology>
    </subcellularLocation>
</comment>
<evidence type="ECO:0000256" key="15">
    <source>
        <dbReference type="ARBA" id="ARBA00023257"/>
    </source>
</evidence>
<feature type="domain" description="Neurotransmitter-gated ion-channel transmembrane" evidence="22">
    <location>
        <begin position="271"/>
        <end position="413"/>
    </location>
</feature>
<keyword evidence="11" id="KW-0675">Receptor</keyword>
<keyword evidence="23" id="KW-1185">Reference proteome</keyword>
<evidence type="ECO:0000256" key="8">
    <source>
        <dbReference type="ARBA" id="ARBA00023065"/>
    </source>
</evidence>
<protein>
    <recommendedName>
        <fullName evidence="19">Gamma-aminobutyric acid receptor subunit beta</fullName>
    </recommendedName>
</protein>
<evidence type="ECO:0000256" key="5">
    <source>
        <dbReference type="ARBA" id="ARBA00022729"/>
    </source>
</evidence>
<gene>
    <name evidence="24" type="primary">LOC116302028</name>
</gene>
<dbReference type="GeneID" id="116302028"/>
<keyword evidence="16" id="KW-1071">Ligand-gated ion channel</keyword>
<dbReference type="PANTHER" id="PTHR18945">
    <property type="entry name" value="NEUROTRANSMITTER GATED ION CHANNEL"/>
    <property type="match status" value="1"/>
</dbReference>
<dbReference type="FunFam" id="2.70.170.10:FF:000021">
    <property type="entry name" value="Gamma-aminobutyric acid receptor isoform 3b"/>
    <property type="match status" value="1"/>
</dbReference>
<dbReference type="InterPro" id="IPR006201">
    <property type="entry name" value="Neur_channel"/>
</dbReference>
<keyword evidence="3" id="KW-1003">Cell membrane</keyword>
<keyword evidence="15" id="KW-0628">Postsynaptic cell membrane</keyword>
<evidence type="ECO:0000256" key="11">
    <source>
        <dbReference type="ARBA" id="ARBA00023170"/>
    </source>
</evidence>
<dbReference type="InterPro" id="IPR006028">
    <property type="entry name" value="GABAA/Glycine_rcpt"/>
</dbReference>
<dbReference type="InterPro" id="IPR038050">
    <property type="entry name" value="Neuro_actylchol_rec"/>
</dbReference>
<dbReference type="InParanoid" id="A0A6P8IJV7"/>
<dbReference type="CDD" id="cd19049">
    <property type="entry name" value="LGIC_TM_anion"/>
    <property type="match status" value="1"/>
</dbReference>
<evidence type="ECO:0000256" key="1">
    <source>
        <dbReference type="ARBA" id="ARBA00010180"/>
    </source>
</evidence>
<dbReference type="OrthoDB" id="5954648at2759"/>
<accession>A0A6P8IJV7</accession>
<dbReference type="FunCoup" id="A0A6P8IJV7">
    <property type="interactions" value="1147"/>
</dbReference>
<organism evidence="23 24">
    <name type="scientific">Actinia tenebrosa</name>
    <name type="common">Australian red waratah sea anemone</name>
    <dbReference type="NCBI Taxonomy" id="6105"/>
    <lineage>
        <taxon>Eukaryota</taxon>
        <taxon>Metazoa</taxon>
        <taxon>Cnidaria</taxon>
        <taxon>Anthozoa</taxon>
        <taxon>Hexacorallia</taxon>
        <taxon>Actiniaria</taxon>
        <taxon>Actiniidae</taxon>
        <taxon>Actinia</taxon>
    </lineage>
</organism>
<feature type="chain" id="PRO_5028506341" description="Gamma-aminobutyric acid receptor subunit beta" evidence="20">
    <location>
        <begin position="21"/>
        <end position="467"/>
    </location>
</feature>
<keyword evidence="6 20" id="KW-1133">Transmembrane helix</keyword>
<evidence type="ECO:0000256" key="4">
    <source>
        <dbReference type="ARBA" id="ARBA00022692"/>
    </source>
</evidence>
<feature type="transmembrane region" description="Helical" evidence="20">
    <location>
        <begin position="329"/>
        <end position="353"/>
    </location>
</feature>
<dbReference type="InterPro" id="IPR036734">
    <property type="entry name" value="Neur_chan_lig-bd_sf"/>
</dbReference>
<dbReference type="Pfam" id="PF02931">
    <property type="entry name" value="Neur_chan_LBD"/>
    <property type="match status" value="1"/>
</dbReference>
<dbReference type="PRINTS" id="PR00253">
    <property type="entry name" value="GABAARECEPTR"/>
</dbReference>
<evidence type="ECO:0000256" key="2">
    <source>
        <dbReference type="ARBA" id="ARBA00022448"/>
    </source>
</evidence>
<dbReference type="Pfam" id="PF02932">
    <property type="entry name" value="Neur_chan_memb"/>
    <property type="match status" value="1"/>
</dbReference>
<feature type="signal peptide" evidence="20">
    <location>
        <begin position="1"/>
        <end position="20"/>
    </location>
</feature>
<comment type="similarity">
    <text evidence="1">Belongs to the ligand-gated ion channel (TC 1.A.9) family. Gamma-aminobutyric acid receptor (TC 1.A.9.5) subfamily.</text>
</comment>
<keyword evidence="2 20" id="KW-0813">Transport</keyword>
<feature type="transmembrane region" description="Helical" evidence="20">
    <location>
        <begin position="439"/>
        <end position="459"/>
    </location>
</feature>
<evidence type="ECO:0000256" key="9">
    <source>
        <dbReference type="ARBA" id="ARBA00023136"/>
    </source>
</evidence>
<dbReference type="InterPro" id="IPR006029">
    <property type="entry name" value="Neurotrans-gated_channel_TM"/>
</dbReference>
<keyword evidence="17 20" id="KW-0407">Ion channel</keyword>
<evidence type="ECO:0000256" key="17">
    <source>
        <dbReference type="ARBA" id="ARBA00023303"/>
    </source>
</evidence>
<name>A0A6P8IJV7_ACTTE</name>
<dbReference type="AlphaFoldDB" id="A0A6P8IJV7"/>
<evidence type="ECO:0000259" key="22">
    <source>
        <dbReference type="Pfam" id="PF02932"/>
    </source>
</evidence>
<dbReference type="GO" id="GO:0005230">
    <property type="term" value="F:extracellular ligand-gated monoatomic ion channel activity"/>
    <property type="evidence" value="ECO:0007669"/>
    <property type="project" value="InterPro"/>
</dbReference>
<dbReference type="GO" id="GO:0045211">
    <property type="term" value="C:postsynaptic membrane"/>
    <property type="evidence" value="ECO:0007669"/>
    <property type="project" value="UniProtKB-SubCell"/>
</dbReference>
<evidence type="ECO:0000256" key="7">
    <source>
        <dbReference type="ARBA" id="ARBA00023018"/>
    </source>
</evidence>
<evidence type="ECO:0000256" key="19">
    <source>
        <dbReference type="ARBA" id="ARBA00071250"/>
    </source>
</evidence>
<dbReference type="InterPro" id="IPR036719">
    <property type="entry name" value="Neuro-gated_channel_TM_sf"/>
</dbReference>
<keyword evidence="14" id="KW-0868">Chloride</keyword>
<reference evidence="24" key="1">
    <citation type="submission" date="2025-08" db="UniProtKB">
        <authorList>
            <consortium name="RefSeq"/>
        </authorList>
    </citation>
    <scope>IDENTIFICATION</scope>
    <source>
        <tissue evidence="24">Tentacle</tissue>
    </source>
</reference>
<sequence length="467" mass="53268">MRSFLVSSLTLLFLASHIEAAEVQNTSSSGINITISKSTHSPLPAPAPSPSASNINVTEFLNSLLLGYDKRLRPNFGGPPVNVTITTFIEFIGDIDEINMEFTTILYFRQYWDDPRLAYKDSEYKKRLSFNPDMLKFIWVPDTHFPGIKDGAKHDITATNEVIRIFPNGTILYSMRLKVTSQCSMDLRNFPMDKQKCKLKMEAFSYDEEEMTLAWHPINPVNVAKGIEIPSYSLEDVTWYTGKEEFTTGSYSLLTVQFELDRRLGFHMIQIYLPSYLIVILAWVSFWVDREQTAARIAMGITTVLTMATLIGSARVSLPKVSYVKSLEWFLIMCFLFVFSAILEYSFVSYLVFRQRIKNREDLARDPQHSREMLLPEEAVLEGDQDGSGEPGQEAVWVPSKQQVETVLTKTGVAPCKKNVSRARKDQSSIVALINKVEIVWRIAFPLTFLLLNLIYWVYYLAVSVSK</sequence>
<keyword evidence="8 20" id="KW-0406">Ion transport</keyword>
<dbReference type="InterPro" id="IPR006202">
    <property type="entry name" value="Neur_chan_lig-bd"/>
</dbReference>
<dbReference type="PROSITE" id="PS00236">
    <property type="entry name" value="NEUROTR_ION_CHANNEL"/>
    <property type="match status" value="1"/>
</dbReference>
<dbReference type="PRINTS" id="PR00252">
    <property type="entry name" value="NRIONCHANNEL"/>
</dbReference>
<feature type="transmembrane region" description="Helical" evidence="20">
    <location>
        <begin position="297"/>
        <end position="317"/>
    </location>
</feature>
<dbReference type="Proteomes" id="UP000515163">
    <property type="component" value="Unplaced"/>
</dbReference>
<dbReference type="GO" id="GO:0034707">
    <property type="term" value="C:chloride channel complex"/>
    <property type="evidence" value="ECO:0007669"/>
    <property type="project" value="UniProtKB-KW"/>
</dbReference>
<dbReference type="SUPFAM" id="SSF63712">
    <property type="entry name" value="Nicotinic receptor ligand binding domain-like"/>
    <property type="match status" value="1"/>
</dbReference>